<evidence type="ECO:0000256" key="2">
    <source>
        <dbReference type="ARBA" id="ARBA00022448"/>
    </source>
</evidence>
<dbReference type="CDD" id="cd13717">
    <property type="entry name" value="PBP2_iGluR_putative"/>
    <property type="match status" value="1"/>
</dbReference>
<dbReference type="Gene3D" id="3.40.190.10">
    <property type="entry name" value="Periplasmic binding protein-like II"/>
    <property type="match status" value="2"/>
</dbReference>
<feature type="transmembrane region" description="Helical" evidence="11">
    <location>
        <begin position="515"/>
        <end position="536"/>
    </location>
</feature>
<evidence type="ECO:0000256" key="3">
    <source>
        <dbReference type="ARBA" id="ARBA00022692"/>
    </source>
</evidence>
<evidence type="ECO:0000256" key="11">
    <source>
        <dbReference type="SAM" id="Phobius"/>
    </source>
</evidence>
<dbReference type="FunFam" id="3.40.190.10:FF:000024">
    <property type="entry name" value="Glutamate receptor, ionotropic, delta 1"/>
    <property type="match status" value="1"/>
</dbReference>
<evidence type="ECO:0000256" key="5">
    <source>
        <dbReference type="ARBA" id="ARBA00023065"/>
    </source>
</evidence>
<dbReference type="SMART" id="SM00079">
    <property type="entry name" value="PBPe"/>
    <property type="match status" value="1"/>
</dbReference>
<evidence type="ECO:0000256" key="9">
    <source>
        <dbReference type="ARBA" id="ARBA00023286"/>
    </source>
</evidence>
<keyword evidence="4 11" id="KW-1133">Transmembrane helix</keyword>
<dbReference type="SUPFAM" id="SSF53822">
    <property type="entry name" value="Periplasmic binding protein-like I"/>
    <property type="match status" value="1"/>
</dbReference>
<organism evidence="15">
    <name type="scientific">Schmidtea mediterranea</name>
    <name type="common">Freshwater planarian flatworm</name>
    <dbReference type="NCBI Taxonomy" id="79327"/>
    <lineage>
        <taxon>Eukaryota</taxon>
        <taxon>Metazoa</taxon>
        <taxon>Spiralia</taxon>
        <taxon>Lophotrochozoa</taxon>
        <taxon>Platyhelminthes</taxon>
        <taxon>Rhabditophora</taxon>
        <taxon>Seriata</taxon>
        <taxon>Tricladida</taxon>
        <taxon>Continenticola</taxon>
        <taxon>Geoplanoidea</taxon>
        <taxon>Dugesiidae</taxon>
        <taxon>Schmidtea</taxon>
    </lineage>
</organism>
<evidence type="ECO:0000256" key="8">
    <source>
        <dbReference type="ARBA" id="ARBA00023180"/>
    </source>
</evidence>
<dbReference type="Gene3D" id="1.10.287.70">
    <property type="match status" value="1"/>
</dbReference>
<dbReference type="Gene3D" id="3.40.50.2300">
    <property type="match status" value="2"/>
</dbReference>
<keyword evidence="10" id="KW-0407">Ion channel</keyword>
<evidence type="ECO:0000256" key="6">
    <source>
        <dbReference type="ARBA" id="ARBA00023136"/>
    </source>
</evidence>
<evidence type="ECO:0000256" key="12">
    <source>
        <dbReference type="SAM" id="SignalP"/>
    </source>
</evidence>
<dbReference type="Pfam" id="PF10613">
    <property type="entry name" value="Lig_chan-Glu_bd"/>
    <property type="match status" value="1"/>
</dbReference>
<name>A0A1S6KMH1_SCHMD</name>
<keyword evidence="12" id="KW-0732">Signal</keyword>
<keyword evidence="5" id="KW-0406">Ion transport</keyword>
<feature type="transmembrane region" description="Helical" evidence="11">
    <location>
        <begin position="589"/>
        <end position="607"/>
    </location>
</feature>
<keyword evidence="9" id="KW-1071">Ligand-gated ion channel</keyword>
<feature type="chain" id="PRO_5012571500" evidence="12">
    <location>
        <begin position="23"/>
        <end position="930"/>
    </location>
</feature>
<dbReference type="SUPFAM" id="SSF53850">
    <property type="entry name" value="Periplasmic binding protein-like II"/>
    <property type="match status" value="1"/>
</dbReference>
<evidence type="ECO:0000256" key="7">
    <source>
        <dbReference type="ARBA" id="ARBA00023170"/>
    </source>
</evidence>
<keyword evidence="2" id="KW-0813">Transport</keyword>
<dbReference type="OrthoDB" id="5984008at2759"/>
<protein>
    <submittedName>
        <fullName evidence="15">Uncharacterized protein</fullName>
    </submittedName>
</protein>
<dbReference type="InterPro" id="IPR019594">
    <property type="entry name" value="Glu/Gly-bd"/>
</dbReference>
<keyword evidence="3 11" id="KW-0812">Transmembrane</keyword>
<evidence type="ECO:0000259" key="13">
    <source>
        <dbReference type="SMART" id="SM00079"/>
    </source>
</evidence>
<dbReference type="InterPro" id="IPR015683">
    <property type="entry name" value="Ionotropic_Glu_rcpt"/>
</dbReference>
<reference evidence="15" key="1">
    <citation type="submission" date="2016-12" db="EMBL/GenBank/DDBJ databases">
        <authorList>
            <person name="Song W.-J."/>
            <person name="Kurnit D.M."/>
        </authorList>
    </citation>
    <scope>NUCLEOTIDE SEQUENCE</scope>
</reference>
<dbReference type="SMART" id="SM00918">
    <property type="entry name" value="Lig_chan-Glu_bd"/>
    <property type="match status" value="1"/>
</dbReference>
<proteinExistence type="evidence at transcript level"/>
<dbReference type="AlphaFoldDB" id="A0A1S6KMH1"/>
<accession>A0A1S6KMH1</accession>
<dbReference type="GO" id="GO:0015276">
    <property type="term" value="F:ligand-gated monoatomic ion channel activity"/>
    <property type="evidence" value="ECO:0007669"/>
    <property type="project" value="InterPro"/>
</dbReference>
<evidence type="ECO:0000313" key="15">
    <source>
        <dbReference type="EMBL" id="AQT19769.1"/>
    </source>
</evidence>
<dbReference type="PANTHER" id="PTHR18966">
    <property type="entry name" value="IONOTROPIC GLUTAMATE RECEPTOR"/>
    <property type="match status" value="1"/>
</dbReference>
<evidence type="ECO:0000256" key="4">
    <source>
        <dbReference type="ARBA" id="ARBA00022989"/>
    </source>
</evidence>
<sequence length="930" mass="104418">MNVVTIHLFLLILINQTLIARSYTIVLMGEITNPFLFDSAIMGFNDNTNQPNSYIRIYNDQDDFLDQICNLNASSLDAIIDLSLNVIGSDDIGSHMDAPVVSMKEWNQYSSSEITNIPSVRPTSSDYIESVVSFINSLNSTRDSILILYSANFDASLLFPSLNSGTFIPVFMKEVNYTNTEEVMQFIKQLRVSEIILASEFDLVSIVINQAILSNTLNGVYHWFVVSKDLEIFTCNKCKSGSFFLFHKKIDDIPLFDKIKTINSSVSSTYRAIEMVYAYQTGQVLGVAISKAKSLNLWTPSSSDFSCWNSSTSTNMVRYNMLMELMKNISIPGILGQITFNLTIQNQFSKIMVSEVTVGSSPVTVDKILWTRTNGLGNYNFSLNVLTQKQLRILVIPEPPFVIKTPNNTFEGYSIDIVAKLAEYMNFNYTFYEQVDGQYGSVTDNGTFTGMIGELANKNYDMAVGAITITSERERVVDFSIPYYDYAAIQILMKKVTASTKGDQAFFLKAFTWEVWATVIATIIGTGFLICFVDRVSPFSFQNRLKNNEIREGEADGKIFTIKESMWFVLGAYTQAGESFDPRSISCRVIVVGLWLFAYLMMAMYTANLSAQLTVAKLASRPGSLQELAAQQTTLYTTQSNTSIHDYFFRMMKAEADIFTFWTEKGINNLDKPKEAALMSTWKYPIEERYTNMYNRMNAWGFTPNISESIKKIIEDDWALFLETPIIKYYTNRDCQLVAVGEPFSQRPYGIVLQNNSPLLNELNLRILILQRDRILEQLKVKWWNSDKSVCPTVDSSAGLGLDTLGGAFAFLAVGIGIAGIIFIGEKIVAKIWGTEWAAAAGNDPTVVRPMGMMSTLNVNLGSHVSIRRASQLSGQQTLARRNYPTRSSNANIDENTNRNEKPMAIAKGGVMNSGYDNYDNPPTYSNTHM</sequence>
<keyword evidence="8" id="KW-0325">Glycoprotein</keyword>
<dbReference type="Pfam" id="PF00060">
    <property type="entry name" value="Lig_chan"/>
    <property type="match status" value="1"/>
</dbReference>
<dbReference type="InterPro" id="IPR028082">
    <property type="entry name" value="Peripla_BP_I"/>
</dbReference>
<reference evidence="15" key="2">
    <citation type="journal article" date="2017" name="Dev. Cell">
        <title>Antagonistic Self-Organizing Patterning Systems Control Maintenance and Regeneration of the Anteroposterior Axis in Planarians.</title>
        <authorList>
            <person name="Stuckemann T."/>
            <person name="Cleland J.P."/>
            <person name="Werner S."/>
            <person name="Thi-Kim Vu H."/>
            <person name="Bayersdorf R."/>
            <person name="Liu S.Y."/>
            <person name="Friedrich B."/>
            <person name="Julicher F."/>
            <person name="Rink J.C."/>
        </authorList>
    </citation>
    <scope>NUCLEOTIDE SEQUENCE</scope>
</reference>
<feature type="transmembrane region" description="Helical" evidence="11">
    <location>
        <begin position="805"/>
        <end position="824"/>
    </location>
</feature>
<feature type="signal peptide" evidence="12">
    <location>
        <begin position="1"/>
        <end position="22"/>
    </location>
</feature>
<feature type="domain" description="Ionotropic glutamate receptor L-glutamate and glycine-binding" evidence="14">
    <location>
        <begin position="400"/>
        <end position="457"/>
    </location>
</feature>
<keyword evidence="6 11" id="KW-0472">Membrane</keyword>
<keyword evidence="7" id="KW-0675">Receptor</keyword>
<dbReference type="GO" id="GO:0016020">
    <property type="term" value="C:membrane"/>
    <property type="evidence" value="ECO:0007669"/>
    <property type="project" value="UniProtKB-SubCell"/>
</dbReference>
<comment type="subcellular location">
    <subcellularLocation>
        <location evidence="1">Membrane</location>
        <topology evidence="1">Multi-pass membrane protein</topology>
    </subcellularLocation>
</comment>
<feature type="domain" description="Ionotropic glutamate receptor C-terminal" evidence="13">
    <location>
        <begin position="390"/>
        <end position="786"/>
    </location>
</feature>
<evidence type="ECO:0000259" key="14">
    <source>
        <dbReference type="SMART" id="SM00918"/>
    </source>
</evidence>
<dbReference type="EMBL" id="KY348664">
    <property type="protein sequence ID" value="AQT19769.1"/>
    <property type="molecule type" value="mRNA"/>
</dbReference>
<dbReference type="InterPro" id="IPR001320">
    <property type="entry name" value="Iontro_rcpt_C"/>
</dbReference>
<evidence type="ECO:0000256" key="10">
    <source>
        <dbReference type="ARBA" id="ARBA00023303"/>
    </source>
</evidence>
<evidence type="ECO:0000256" key="1">
    <source>
        <dbReference type="ARBA" id="ARBA00004141"/>
    </source>
</evidence>